<proteinExistence type="predicted"/>
<dbReference type="InterPro" id="IPR050663">
    <property type="entry name" value="Ankyrin-SOCS_Box"/>
</dbReference>
<accession>A0ABQ8TP38</accession>
<sequence>MSEQYGLVQEMDIEANESVCNEREVQHRVDINDTMSSNSADSGFEYRIQRQDHSEGEDSGYAEVQYTSVVDKHKTLHQKCQDVEAEIQHRLQRELHLLRQQMELKLHVERLRIEQQLRQEMLHKESKQFAPVNTFTTKAEPKSSVTVLSTNLPSHQYEKTKGFADMSGEEYEVKMAAFLFLLGFNYTDGFFLATNLKGAGAFDDIVFQYEGKNKNGNKLRRTCFIQLKHKQKDGVLVGRNELLSLQGGFSLRKLYGSFREVNGQFCVKANHKIFSGNLEDCEFCLYTNAQIDRRPMNDECADVDVYTLFRDLRAYKQLLDQLCTVTENGHDSDNMMIKEKIKRFTEEHPNKEITPKLNRIKNKPSKKEFEKLAKEISDIGDVLTHKEFLNKLTVFSNQAGKYDLDSIIEREIKLYCQVSTTQAKAISGELLKNMQDWRRNSNDYLTETSQFWLDMLQCRINLIPELSCPTRTKFEKLNIKFTHTVIKELMSNIKDSKIVNIVTQNASTLTSALKVSQGLDDFGIPSLLLTFEQCASQRNTVLSIWSSRWCKALVIDCCTQMDSNLDAVQSILDQEVLLECNCHVVIISEQSVSDKIGSDCVAIYDHCSLDQLDNASQDRVLNQKVNFQGYDVKIGSLIQNSDKLSKLVDSDILVKLLYDDSTLILGNSLADKSSVYIPRTLQCKIFIKSDILNNNEVPNIIAVSGISKRELSQLVNSPDDIGRFLHHAYYSSWFYQGPSNCRFVVFETESLDNGAGFEELCKRFHGRNVHWLGYEHGSLWWINSHGDTTDVCKYIDHSKSCGNQDHLNEYIIDNKPSSFRPNTLDDVNEKIVLVSAEPGMGKSTLLTHLAHDTKFSDPSTFVLRVNLNDHSRYLFENNVSHDDDVNTALNFLTSCANVCTSEHELETGLLKHSLLYTRNLVVLLDGFDEISPTHAKTTASLIRILSKTEVRKLWVTSRPVMRSYLQKEMNVLSLILQPFSERDQKLFLRRFWKSRRKDIDDSILNTFVKMFIEITSKTLHDKNMAGIPLHTVMLAEAYEKILIGYNCSGNIIMPEKLDLLELYETFVEKKFHIYCKEKNNMDTTKAGVNDDLEYMRESFMNNHMKCALTMFFRHTQFHSLLDKRSEIELESFISRIKSGKEKTGIIVEVNAEGIPHFVHRTFAEYFVAKWLAQNYASNRELLVHILFTQNFDVISNIFNHILARGFDLHVSVLNHDKQAVVDLLGKGVNVNETDRGGRTALHLAALEYNRTASASTDPSNIEIIAEMLLCNGIKADAVDKLLGWRALNYADKVGASWRLIERLLETDVSDKDLENIRNKLEDKEFRDKSFCEVVEQGHIQLVAFMLRNGANVNSVLISQRFKIDKYTPLHAAARYGRLALTMFLVKHGADVMARDRWGATALHRAAQYNHLEVVKYLLERGTAAREWLIGRLGSRASPSGSIANVGDEDCDTPLHYAARGGALDVVRYLIQEKLADVNACNCDGETALTVSERSVLRDGSDSVVAVASFMRSLTFESQLP</sequence>
<evidence type="ECO:0000256" key="1">
    <source>
        <dbReference type="ARBA" id="ARBA00022737"/>
    </source>
</evidence>
<dbReference type="PROSITE" id="PS50837">
    <property type="entry name" value="NACHT"/>
    <property type="match status" value="1"/>
</dbReference>
<dbReference type="SUPFAM" id="SSF52540">
    <property type="entry name" value="P-loop containing nucleoside triphosphate hydrolases"/>
    <property type="match status" value="1"/>
</dbReference>
<feature type="domain" description="NACHT" evidence="4">
    <location>
        <begin position="830"/>
        <end position="931"/>
    </location>
</feature>
<dbReference type="EMBL" id="JAJSOF020000005">
    <property type="protein sequence ID" value="KAJ4448420.1"/>
    <property type="molecule type" value="Genomic_DNA"/>
</dbReference>
<keyword evidence="2 3" id="KW-0040">ANK repeat</keyword>
<name>A0ABQ8TP38_PERAM</name>
<feature type="repeat" description="ANK" evidence="3">
    <location>
        <begin position="1364"/>
        <end position="1396"/>
    </location>
</feature>
<dbReference type="SUPFAM" id="SSF48403">
    <property type="entry name" value="Ankyrin repeat"/>
    <property type="match status" value="1"/>
</dbReference>
<dbReference type="PROSITE" id="PS50088">
    <property type="entry name" value="ANK_REPEAT"/>
    <property type="match status" value="3"/>
</dbReference>
<keyword evidence="1" id="KW-0677">Repeat</keyword>
<evidence type="ECO:0000313" key="5">
    <source>
        <dbReference type="EMBL" id="KAJ4448420.1"/>
    </source>
</evidence>
<dbReference type="Proteomes" id="UP001148838">
    <property type="component" value="Unassembled WGS sequence"/>
</dbReference>
<dbReference type="Pfam" id="PF00023">
    <property type="entry name" value="Ank"/>
    <property type="match status" value="1"/>
</dbReference>
<protein>
    <recommendedName>
        <fullName evidence="4">NACHT domain-containing protein</fullName>
    </recommendedName>
</protein>
<dbReference type="InterPro" id="IPR007111">
    <property type="entry name" value="NACHT_NTPase"/>
</dbReference>
<dbReference type="InterPro" id="IPR002110">
    <property type="entry name" value="Ankyrin_rpt"/>
</dbReference>
<feature type="repeat" description="ANK" evidence="3">
    <location>
        <begin position="1397"/>
        <end position="1421"/>
    </location>
</feature>
<evidence type="ECO:0000313" key="6">
    <source>
        <dbReference type="Proteomes" id="UP001148838"/>
    </source>
</evidence>
<dbReference type="PANTHER" id="PTHR24193:SF121">
    <property type="entry name" value="ADA2A-CONTAINING COMPLEX COMPONENT 3, ISOFORM D"/>
    <property type="match status" value="1"/>
</dbReference>
<gene>
    <name evidence="5" type="ORF">ANN_10436</name>
</gene>
<dbReference type="SMART" id="SM00248">
    <property type="entry name" value="ANK"/>
    <property type="match status" value="5"/>
</dbReference>
<dbReference type="InterPro" id="IPR027417">
    <property type="entry name" value="P-loop_NTPase"/>
</dbReference>
<dbReference type="PANTHER" id="PTHR24193">
    <property type="entry name" value="ANKYRIN REPEAT PROTEIN"/>
    <property type="match status" value="1"/>
</dbReference>
<dbReference type="Pfam" id="PF05729">
    <property type="entry name" value="NACHT"/>
    <property type="match status" value="1"/>
</dbReference>
<evidence type="ECO:0000259" key="4">
    <source>
        <dbReference type="PROSITE" id="PS50837"/>
    </source>
</evidence>
<dbReference type="Gene3D" id="3.40.50.300">
    <property type="entry name" value="P-loop containing nucleotide triphosphate hydrolases"/>
    <property type="match status" value="1"/>
</dbReference>
<organism evidence="5 6">
    <name type="scientific">Periplaneta americana</name>
    <name type="common">American cockroach</name>
    <name type="synonym">Blatta americana</name>
    <dbReference type="NCBI Taxonomy" id="6978"/>
    <lineage>
        <taxon>Eukaryota</taxon>
        <taxon>Metazoa</taxon>
        <taxon>Ecdysozoa</taxon>
        <taxon>Arthropoda</taxon>
        <taxon>Hexapoda</taxon>
        <taxon>Insecta</taxon>
        <taxon>Pterygota</taxon>
        <taxon>Neoptera</taxon>
        <taxon>Polyneoptera</taxon>
        <taxon>Dictyoptera</taxon>
        <taxon>Blattodea</taxon>
        <taxon>Blattoidea</taxon>
        <taxon>Blattidae</taxon>
        <taxon>Blattinae</taxon>
        <taxon>Periplaneta</taxon>
    </lineage>
</organism>
<evidence type="ECO:0000256" key="2">
    <source>
        <dbReference type="ARBA" id="ARBA00023043"/>
    </source>
</evidence>
<comment type="caution">
    <text evidence="5">The sequence shown here is derived from an EMBL/GenBank/DDBJ whole genome shotgun (WGS) entry which is preliminary data.</text>
</comment>
<dbReference type="PROSITE" id="PS50297">
    <property type="entry name" value="ANK_REP_REGION"/>
    <property type="match status" value="3"/>
</dbReference>
<reference evidence="5 6" key="1">
    <citation type="journal article" date="2022" name="Allergy">
        <title>Genome assembly and annotation of Periplaneta americana reveal a comprehensive cockroach allergen profile.</title>
        <authorList>
            <person name="Wang L."/>
            <person name="Xiong Q."/>
            <person name="Saelim N."/>
            <person name="Wang L."/>
            <person name="Nong W."/>
            <person name="Wan A.T."/>
            <person name="Shi M."/>
            <person name="Liu X."/>
            <person name="Cao Q."/>
            <person name="Hui J.H.L."/>
            <person name="Sookrung N."/>
            <person name="Leung T.F."/>
            <person name="Tungtrongchitr A."/>
            <person name="Tsui S.K.W."/>
        </authorList>
    </citation>
    <scope>NUCLEOTIDE SEQUENCE [LARGE SCALE GENOMIC DNA]</scope>
    <source>
        <strain evidence="5">PWHHKU_190912</strain>
    </source>
</reference>
<dbReference type="Gene3D" id="1.25.40.20">
    <property type="entry name" value="Ankyrin repeat-containing domain"/>
    <property type="match status" value="3"/>
</dbReference>
<evidence type="ECO:0000256" key="3">
    <source>
        <dbReference type="PROSITE-ProRule" id="PRU00023"/>
    </source>
</evidence>
<dbReference type="Pfam" id="PF12796">
    <property type="entry name" value="Ank_2"/>
    <property type="match status" value="1"/>
</dbReference>
<dbReference type="InterPro" id="IPR036770">
    <property type="entry name" value="Ankyrin_rpt-contain_sf"/>
</dbReference>
<feature type="repeat" description="ANK" evidence="3">
    <location>
        <begin position="1449"/>
        <end position="1471"/>
    </location>
</feature>
<keyword evidence="6" id="KW-1185">Reference proteome</keyword>